<proteinExistence type="predicted"/>
<dbReference type="InterPro" id="IPR025486">
    <property type="entry name" value="DUF4378"/>
</dbReference>
<comment type="caution">
    <text evidence="3">The sequence shown here is derived from an EMBL/GenBank/DDBJ whole genome shotgun (WGS) entry which is preliminary data.</text>
</comment>
<dbReference type="InterPro" id="IPR044257">
    <property type="entry name" value="TRM32-like"/>
</dbReference>
<protein>
    <recommendedName>
        <fullName evidence="2">DUF4378 domain-containing protein</fullName>
    </recommendedName>
</protein>
<sequence length="707" mass="81391">MRRNRFMKSGKGDEGRVSSDDQECNNPGCLRRVMHALKYKKHKKRVSFYGNPQTTLFQKQELEQLVGGSERRRVVVGARYSPSTKKRTLKSRIKVFSRILNCMKQYSGFSQRQLQRNYTLQPLEPSDRRPDKIWKNKKSEVVFLTGILDSIDADKLRNDADISKSVNGEKGLLQEVIGNGDDSSKMSLDVVPDFSRKERFTKSGSYPTTDMSRRMNFSASKMANKINEIWVSPEGGSQSLNNIIKYKEHLRAKSWHITSDREEMPIDKKVGQLFLSLKPELNYQEKTKEIASPEEFQQNIHHEILDKSEASKKLFLKSVFDEHPRERHDEKDPKWCIELGENSEVKRAFIHRKSYSLSDSLERYFRLLEFISQQEIKLHSSKSLRLRNEYDPPSTNDVSFKRKLSPSHLDSYYSIQIDEQENTQLASRSLETVAGNKSFVEGNSNDEEQHNATESISTETEEKPGYANSLDGETSIYISNLQEIADNKITVRTKEENANCPENTAEYFSIPIQDSNAEALEGKNGKHDYDACSSDMYYVRELLARSSFYKDISNGIWLPAEKTLINDITFKEMEADWHQEVENKKDVTSGGCTHHRLLFDIVNEVLLHLHDRPSMFYPKALSSSCYLHPKIVGSRIDEEIIATTNSFLSRKGTHNQPVDAFVHGDLSRYDGWMNLISESRCLAKELEDILADDLLEELLFGDLLELH</sequence>
<feature type="region of interest" description="Disordered" evidence="1">
    <location>
        <begin position="1"/>
        <end position="25"/>
    </location>
</feature>
<reference evidence="3 4" key="1">
    <citation type="submission" date="2024-01" db="EMBL/GenBank/DDBJ databases">
        <title>The complete chloroplast genome sequence of Lithospermum erythrorhizon: insights into the phylogenetic relationship among Boraginaceae species and the maternal lineages of purple gromwells.</title>
        <authorList>
            <person name="Okada T."/>
            <person name="Watanabe K."/>
        </authorList>
    </citation>
    <scope>NUCLEOTIDE SEQUENCE [LARGE SCALE GENOMIC DNA]</scope>
</reference>
<organism evidence="3 4">
    <name type="scientific">Lithospermum erythrorhizon</name>
    <name type="common">Purple gromwell</name>
    <name type="synonym">Lithospermum officinale var. erythrorhizon</name>
    <dbReference type="NCBI Taxonomy" id="34254"/>
    <lineage>
        <taxon>Eukaryota</taxon>
        <taxon>Viridiplantae</taxon>
        <taxon>Streptophyta</taxon>
        <taxon>Embryophyta</taxon>
        <taxon>Tracheophyta</taxon>
        <taxon>Spermatophyta</taxon>
        <taxon>Magnoliopsida</taxon>
        <taxon>eudicotyledons</taxon>
        <taxon>Gunneridae</taxon>
        <taxon>Pentapetalae</taxon>
        <taxon>asterids</taxon>
        <taxon>lamiids</taxon>
        <taxon>Boraginales</taxon>
        <taxon>Boraginaceae</taxon>
        <taxon>Boraginoideae</taxon>
        <taxon>Lithospermeae</taxon>
        <taxon>Lithospermum</taxon>
    </lineage>
</organism>
<evidence type="ECO:0000259" key="2">
    <source>
        <dbReference type="Pfam" id="PF14309"/>
    </source>
</evidence>
<dbReference type="Pfam" id="PF14309">
    <property type="entry name" value="DUF4378"/>
    <property type="match status" value="1"/>
</dbReference>
<feature type="region of interest" description="Disordered" evidence="1">
    <location>
        <begin position="439"/>
        <end position="471"/>
    </location>
</feature>
<accession>A0AAV3QEX8</accession>
<keyword evidence="4" id="KW-1185">Reference proteome</keyword>
<dbReference type="EMBL" id="BAABME010004499">
    <property type="protein sequence ID" value="GAA0162584.1"/>
    <property type="molecule type" value="Genomic_DNA"/>
</dbReference>
<name>A0AAV3QEX8_LITER</name>
<feature type="compositionally biased region" description="Basic and acidic residues" evidence="1">
    <location>
        <begin position="10"/>
        <end position="19"/>
    </location>
</feature>
<evidence type="ECO:0000313" key="3">
    <source>
        <dbReference type="EMBL" id="GAA0162584.1"/>
    </source>
</evidence>
<feature type="domain" description="DUF4378" evidence="2">
    <location>
        <begin position="537"/>
        <end position="697"/>
    </location>
</feature>
<dbReference type="Proteomes" id="UP001454036">
    <property type="component" value="Unassembled WGS sequence"/>
</dbReference>
<evidence type="ECO:0000256" key="1">
    <source>
        <dbReference type="SAM" id="MobiDB-lite"/>
    </source>
</evidence>
<dbReference type="AlphaFoldDB" id="A0AAV3QEX8"/>
<dbReference type="PANTHER" id="PTHR47071:SF2">
    <property type="entry name" value="PROTEIN TRM32"/>
    <property type="match status" value="1"/>
</dbReference>
<gene>
    <name evidence="3" type="ORF">LIER_18644</name>
</gene>
<evidence type="ECO:0000313" key="4">
    <source>
        <dbReference type="Proteomes" id="UP001454036"/>
    </source>
</evidence>
<dbReference type="PANTHER" id="PTHR47071">
    <property type="entry name" value="PROTEIN TRM32"/>
    <property type="match status" value="1"/>
</dbReference>